<sequence>MAAMAAAASQALGLASSFGALSVQESGKRVGSLSSSGSLALRCNAVKMGVVVGRRTVVASPVVRAAVAEAAELESPEMEERRTLEAWVKQQLPGGFAAARLIGTGRRKTAVARVVLVEGSGKIVINNRTAQDYLQGNPLWLQAVKYPLASLGYETKYDIIVRAEGGGLSAQAQAILLGVARALIVANQANRDPLKKQGLLTRDSRIVERKKYGLKKARKAPQYSKR</sequence>
<evidence type="ECO:0000256" key="5">
    <source>
        <dbReference type="ARBA" id="ARBA00035437"/>
    </source>
</evidence>
<evidence type="ECO:0000313" key="7">
    <source>
        <dbReference type="EMBL" id="KAG0560038.1"/>
    </source>
</evidence>
<dbReference type="GO" id="GO:0000312">
    <property type="term" value="C:plastid small ribosomal subunit"/>
    <property type="evidence" value="ECO:0007669"/>
    <property type="project" value="TreeGrafter"/>
</dbReference>
<dbReference type="Gene3D" id="3.30.230.10">
    <property type="match status" value="1"/>
</dbReference>
<dbReference type="PROSITE" id="PS00360">
    <property type="entry name" value="RIBOSOMAL_S9"/>
    <property type="match status" value="1"/>
</dbReference>
<dbReference type="SUPFAM" id="SSF54211">
    <property type="entry name" value="Ribosomal protein S5 domain 2-like"/>
    <property type="match status" value="1"/>
</dbReference>
<dbReference type="FunFam" id="3.30.230.10:FF:000001">
    <property type="entry name" value="30S ribosomal protein S9"/>
    <property type="match status" value="1"/>
</dbReference>
<dbReference type="AlphaFoldDB" id="A0A8T0GQR7"/>
<dbReference type="InterPro" id="IPR020568">
    <property type="entry name" value="Ribosomal_Su5_D2-typ_SF"/>
</dbReference>
<dbReference type="NCBIfam" id="NF001099">
    <property type="entry name" value="PRK00132.1"/>
    <property type="match status" value="1"/>
</dbReference>
<comment type="similarity">
    <text evidence="1 6">Belongs to the universal ribosomal protein uS9 family.</text>
</comment>
<dbReference type="HAMAP" id="MF_00532_B">
    <property type="entry name" value="Ribosomal_uS9_B"/>
    <property type="match status" value="1"/>
</dbReference>
<accession>A0A8T0GQR7</accession>
<comment type="caution">
    <text evidence="7">The sequence shown here is derived from an EMBL/GenBank/DDBJ whole genome shotgun (WGS) entry which is preliminary data.</text>
</comment>
<name>A0A8T0GQR7_CERPU</name>
<dbReference type="InterPro" id="IPR014721">
    <property type="entry name" value="Ribsml_uS5_D2-typ_fold_subgr"/>
</dbReference>
<evidence type="ECO:0000256" key="6">
    <source>
        <dbReference type="RuleBase" id="RU003815"/>
    </source>
</evidence>
<dbReference type="InterPro" id="IPR023035">
    <property type="entry name" value="Ribosomal_uS9_bac/plastid"/>
</dbReference>
<evidence type="ECO:0000313" key="8">
    <source>
        <dbReference type="Proteomes" id="UP000822688"/>
    </source>
</evidence>
<dbReference type="GO" id="GO:0003723">
    <property type="term" value="F:RNA binding"/>
    <property type="evidence" value="ECO:0007669"/>
    <property type="project" value="TreeGrafter"/>
</dbReference>
<evidence type="ECO:0000256" key="3">
    <source>
        <dbReference type="ARBA" id="ARBA00023274"/>
    </source>
</evidence>
<dbReference type="GO" id="GO:0006412">
    <property type="term" value="P:translation"/>
    <property type="evidence" value="ECO:0007669"/>
    <property type="project" value="InterPro"/>
</dbReference>
<gene>
    <name evidence="7" type="ORF">KC19_10G149600</name>
</gene>
<dbReference type="EMBL" id="CM026431">
    <property type="protein sequence ID" value="KAG0560038.1"/>
    <property type="molecule type" value="Genomic_DNA"/>
</dbReference>
<evidence type="ECO:0000256" key="2">
    <source>
        <dbReference type="ARBA" id="ARBA00022980"/>
    </source>
</evidence>
<keyword evidence="3 6" id="KW-0687">Ribonucleoprotein</keyword>
<dbReference type="InterPro" id="IPR020574">
    <property type="entry name" value="Ribosomal_uS9_CS"/>
</dbReference>
<protein>
    <recommendedName>
        <fullName evidence="4">Small ribosomal subunit protein uS9c</fullName>
    </recommendedName>
    <alternativeName>
        <fullName evidence="5">30S ribosomal protein S9, chloroplastic</fullName>
    </alternativeName>
</protein>
<dbReference type="InterPro" id="IPR000754">
    <property type="entry name" value="Ribosomal_uS9"/>
</dbReference>
<keyword evidence="2 6" id="KW-0689">Ribosomal protein</keyword>
<dbReference type="Proteomes" id="UP000822688">
    <property type="component" value="Chromosome 10"/>
</dbReference>
<dbReference type="Pfam" id="PF00380">
    <property type="entry name" value="Ribosomal_S9"/>
    <property type="match status" value="1"/>
</dbReference>
<organism evidence="7 8">
    <name type="scientific">Ceratodon purpureus</name>
    <name type="common">Fire moss</name>
    <name type="synonym">Dicranum purpureum</name>
    <dbReference type="NCBI Taxonomy" id="3225"/>
    <lineage>
        <taxon>Eukaryota</taxon>
        <taxon>Viridiplantae</taxon>
        <taxon>Streptophyta</taxon>
        <taxon>Embryophyta</taxon>
        <taxon>Bryophyta</taxon>
        <taxon>Bryophytina</taxon>
        <taxon>Bryopsida</taxon>
        <taxon>Dicranidae</taxon>
        <taxon>Pseudoditrichales</taxon>
        <taxon>Ditrichaceae</taxon>
        <taxon>Ceratodon</taxon>
    </lineage>
</organism>
<dbReference type="PANTHER" id="PTHR21569:SF1">
    <property type="entry name" value="SMALL RIBOSOMAL SUBUNIT PROTEIN US9M"/>
    <property type="match status" value="1"/>
</dbReference>
<evidence type="ECO:0000256" key="4">
    <source>
        <dbReference type="ARBA" id="ARBA00035152"/>
    </source>
</evidence>
<proteinExistence type="inferred from homology"/>
<dbReference type="GO" id="GO:0003735">
    <property type="term" value="F:structural constituent of ribosome"/>
    <property type="evidence" value="ECO:0007669"/>
    <property type="project" value="InterPro"/>
</dbReference>
<dbReference type="PANTHER" id="PTHR21569">
    <property type="entry name" value="RIBOSOMAL PROTEIN S9"/>
    <property type="match status" value="1"/>
</dbReference>
<reference evidence="7" key="1">
    <citation type="submission" date="2020-06" db="EMBL/GenBank/DDBJ databases">
        <title>WGS assembly of Ceratodon purpureus strain R40.</title>
        <authorList>
            <person name="Carey S.B."/>
            <person name="Jenkins J."/>
            <person name="Shu S."/>
            <person name="Lovell J.T."/>
            <person name="Sreedasyam A."/>
            <person name="Maumus F."/>
            <person name="Tiley G.P."/>
            <person name="Fernandez-Pozo N."/>
            <person name="Barry K."/>
            <person name="Chen C."/>
            <person name="Wang M."/>
            <person name="Lipzen A."/>
            <person name="Daum C."/>
            <person name="Saski C.A."/>
            <person name="Payton A.C."/>
            <person name="Mcbreen J.C."/>
            <person name="Conrad R.E."/>
            <person name="Kollar L.M."/>
            <person name="Olsson S."/>
            <person name="Huttunen S."/>
            <person name="Landis J.B."/>
            <person name="Wickett N.J."/>
            <person name="Johnson M.G."/>
            <person name="Rensing S.A."/>
            <person name="Grimwood J."/>
            <person name="Schmutz J."/>
            <person name="Mcdaniel S.F."/>
        </authorList>
    </citation>
    <scope>NUCLEOTIDE SEQUENCE</scope>
    <source>
        <strain evidence="7">R40</strain>
    </source>
</reference>
<dbReference type="OrthoDB" id="10254627at2759"/>
<keyword evidence="8" id="KW-1185">Reference proteome</keyword>
<evidence type="ECO:0000256" key="1">
    <source>
        <dbReference type="ARBA" id="ARBA00005251"/>
    </source>
</evidence>